<dbReference type="Proteomes" id="UP000095286">
    <property type="component" value="Unplaced"/>
</dbReference>
<dbReference type="WBParaSite" id="RSKR_0000254600.1">
    <property type="protein sequence ID" value="RSKR_0000254600.1"/>
    <property type="gene ID" value="RSKR_0000254600"/>
</dbReference>
<evidence type="ECO:0000313" key="1">
    <source>
        <dbReference type="Proteomes" id="UP000095286"/>
    </source>
</evidence>
<name>A0AC35TPP5_9BILA</name>
<accession>A0AC35TPP5</accession>
<protein>
    <submittedName>
        <fullName evidence="2">Solute carrier family 25 member 51</fullName>
    </submittedName>
</protein>
<sequence length="298" mass="33512">MVVRSNTNNGSTGGDPYFSYVNKEFLYGSGAGLIETIILYPQNKLIFRQALHGVKVKEAILQLKTEGISLLYRGLLPPLLMRTSTRALMFGMNDTFQKVLGCSTGSDNKQWTFCHASAAFLAGTTEAILCPLERIQVLLQASAYHKNFKNTQHAFNSLKVYGFKEYYRGLSVIIFRNGFSNALFFGLRSPLKEFLINPETKQKSALLNTGADFASGALLGTSISTIFFPINVIKHRMQSVIGVPNLNVLQVAKLVWIERDRSIKQCFRGVYLNYTRSLFGWGITNSMYEVLHRFFDNP</sequence>
<organism evidence="1 2">
    <name type="scientific">Rhabditophanes sp. KR3021</name>
    <dbReference type="NCBI Taxonomy" id="114890"/>
    <lineage>
        <taxon>Eukaryota</taxon>
        <taxon>Metazoa</taxon>
        <taxon>Ecdysozoa</taxon>
        <taxon>Nematoda</taxon>
        <taxon>Chromadorea</taxon>
        <taxon>Rhabditida</taxon>
        <taxon>Tylenchina</taxon>
        <taxon>Panagrolaimomorpha</taxon>
        <taxon>Strongyloidoidea</taxon>
        <taxon>Alloionematidae</taxon>
        <taxon>Rhabditophanes</taxon>
    </lineage>
</organism>
<evidence type="ECO:0000313" key="2">
    <source>
        <dbReference type="WBParaSite" id="RSKR_0000254600.1"/>
    </source>
</evidence>
<proteinExistence type="predicted"/>
<reference evidence="2" key="1">
    <citation type="submission" date="2016-11" db="UniProtKB">
        <authorList>
            <consortium name="WormBaseParasite"/>
        </authorList>
    </citation>
    <scope>IDENTIFICATION</scope>
    <source>
        <strain evidence="2">KR3021</strain>
    </source>
</reference>